<dbReference type="Pfam" id="PF25183">
    <property type="entry name" value="OMP_b-brl_4"/>
    <property type="match status" value="1"/>
</dbReference>
<keyword evidence="4" id="KW-0812">Transmembrane</keyword>
<dbReference type="Proteomes" id="UP000290848">
    <property type="component" value="Unassembled WGS sequence"/>
</dbReference>
<dbReference type="GO" id="GO:0015344">
    <property type="term" value="F:siderophore uptake transmembrane transporter activity"/>
    <property type="evidence" value="ECO:0007669"/>
    <property type="project" value="TreeGrafter"/>
</dbReference>
<dbReference type="PANTHER" id="PTHR30069">
    <property type="entry name" value="TONB-DEPENDENT OUTER MEMBRANE RECEPTOR"/>
    <property type="match status" value="1"/>
</dbReference>
<dbReference type="RefSeq" id="WP_128768243.1">
    <property type="nucleotide sequence ID" value="NZ_RXOC01000003.1"/>
</dbReference>
<comment type="caution">
    <text evidence="9">The sequence shown here is derived from an EMBL/GenBank/DDBJ whole genome shotgun (WGS) entry which is preliminary data.</text>
</comment>
<evidence type="ECO:0000256" key="3">
    <source>
        <dbReference type="ARBA" id="ARBA00022452"/>
    </source>
</evidence>
<evidence type="ECO:0000259" key="8">
    <source>
        <dbReference type="Pfam" id="PF25183"/>
    </source>
</evidence>
<dbReference type="InterPro" id="IPR057601">
    <property type="entry name" value="Oar-like_b-barrel"/>
</dbReference>
<accession>A0A4Q0MCC8</accession>
<dbReference type="AlphaFoldDB" id="A0A4Q0MCC8"/>
<evidence type="ECO:0000256" key="5">
    <source>
        <dbReference type="ARBA" id="ARBA00023136"/>
    </source>
</evidence>
<comment type="subcellular location">
    <subcellularLocation>
        <location evidence="1">Cell outer membrane</location>
        <topology evidence="1">Multi-pass membrane protein</topology>
    </subcellularLocation>
</comment>
<keyword evidence="6" id="KW-0998">Cell outer membrane</keyword>
<dbReference type="Gene3D" id="2.60.40.1120">
    <property type="entry name" value="Carboxypeptidase-like, regulatory domain"/>
    <property type="match status" value="1"/>
</dbReference>
<feature type="signal peptide" evidence="7">
    <location>
        <begin position="1"/>
        <end position="20"/>
    </location>
</feature>
<keyword evidence="3" id="KW-1134">Transmembrane beta strand</keyword>
<dbReference type="PANTHER" id="PTHR30069:SF46">
    <property type="entry name" value="OAR PROTEIN"/>
    <property type="match status" value="1"/>
</dbReference>
<evidence type="ECO:0000256" key="6">
    <source>
        <dbReference type="ARBA" id="ARBA00023237"/>
    </source>
</evidence>
<dbReference type="GO" id="GO:0009279">
    <property type="term" value="C:cell outer membrane"/>
    <property type="evidence" value="ECO:0007669"/>
    <property type="project" value="UniProtKB-SubCell"/>
</dbReference>
<dbReference type="SUPFAM" id="SSF49464">
    <property type="entry name" value="Carboxypeptidase regulatory domain-like"/>
    <property type="match status" value="1"/>
</dbReference>
<feature type="chain" id="PRO_5020683508" evidence="7">
    <location>
        <begin position="21"/>
        <end position="1098"/>
    </location>
</feature>
<organism evidence="9 10">
    <name type="scientific">Arcticibacter tournemirensis</name>
    <dbReference type="NCBI Taxonomy" id="699437"/>
    <lineage>
        <taxon>Bacteria</taxon>
        <taxon>Pseudomonadati</taxon>
        <taxon>Bacteroidota</taxon>
        <taxon>Sphingobacteriia</taxon>
        <taxon>Sphingobacteriales</taxon>
        <taxon>Sphingobacteriaceae</taxon>
        <taxon>Arcticibacter</taxon>
    </lineage>
</organism>
<evidence type="ECO:0000256" key="2">
    <source>
        <dbReference type="ARBA" id="ARBA00022448"/>
    </source>
</evidence>
<gene>
    <name evidence="9" type="ORF">EKH83_04615</name>
</gene>
<dbReference type="InterPro" id="IPR008969">
    <property type="entry name" value="CarboxyPept-like_regulatory"/>
</dbReference>
<dbReference type="SUPFAM" id="SSF56935">
    <property type="entry name" value="Porins"/>
    <property type="match status" value="1"/>
</dbReference>
<evidence type="ECO:0000256" key="4">
    <source>
        <dbReference type="ARBA" id="ARBA00022692"/>
    </source>
</evidence>
<dbReference type="GO" id="GO:0044718">
    <property type="term" value="P:siderophore transmembrane transport"/>
    <property type="evidence" value="ECO:0007669"/>
    <property type="project" value="TreeGrafter"/>
</dbReference>
<evidence type="ECO:0000256" key="7">
    <source>
        <dbReference type="SAM" id="SignalP"/>
    </source>
</evidence>
<dbReference type="InterPro" id="IPR039426">
    <property type="entry name" value="TonB-dep_rcpt-like"/>
</dbReference>
<name>A0A4Q0MCC8_9SPHI</name>
<dbReference type="Pfam" id="PF13620">
    <property type="entry name" value="CarboxypepD_reg"/>
    <property type="match status" value="1"/>
</dbReference>
<dbReference type="InterPro" id="IPR036942">
    <property type="entry name" value="Beta-barrel_TonB_sf"/>
</dbReference>
<evidence type="ECO:0000256" key="1">
    <source>
        <dbReference type="ARBA" id="ARBA00004571"/>
    </source>
</evidence>
<evidence type="ECO:0000313" key="9">
    <source>
        <dbReference type="EMBL" id="RXF70997.1"/>
    </source>
</evidence>
<proteinExistence type="predicted"/>
<reference evidence="9 10" key="1">
    <citation type="submission" date="2018-12" db="EMBL/GenBank/DDBJ databases">
        <title>The Draft Genome Sequence of the Soil Bacterium Pedobacter tournemirensis R1.</title>
        <authorList>
            <person name="He J."/>
        </authorList>
    </citation>
    <scope>NUCLEOTIDE SEQUENCE [LARGE SCALE GENOMIC DNA]</scope>
    <source>
        <strain evidence="9 10">R1</strain>
    </source>
</reference>
<keyword evidence="2" id="KW-0813">Transport</keyword>
<keyword evidence="9" id="KW-0675">Receptor</keyword>
<protein>
    <submittedName>
        <fullName evidence="9">TonB-dependent receptor</fullName>
    </submittedName>
</protein>
<keyword evidence="5" id="KW-0472">Membrane</keyword>
<dbReference type="Gene3D" id="2.40.170.20">
    <property type="entry name" value="TonB-dependent receptor, beta-barrel domain"/>
    <property type="match status" value="1"/>
</dbReference>
<evidence type="ECO:0000313" key="10">
    <source>
        <dbReference type="Proteomes" id="UP000290848"/>
    </source>
</evidence>
<sequence>MRKFLLFTLLALLGVATSYAQVTTSSITGSVRDSKGEPLIGATVKATHQPTGTRYGVSTNADGRFTLPNVRIGGPYVVEVSYIGLQSQKYSNITLRLGEPFILNASLSLTGTSLSEVVVTGKKGINVARTGASTNISREQIAALPTISRSITDFTRLTPQSNGNNFAGRDNRYNNVLVDGANLNNNFGLSTDPLPGGGAQPISIEAYDEISVNLSPFDVKQSGFTGAGINAVTRSGTNTFHGSGYVFYRDQSFNGTDVKNTDLSASISKSKNQVYGATLGGPIIKDKLFFFANFEYEKASQPGINFSPTGGSGIGTVSSTTIGDLKKVSDHLKEKYGYETGAYDNFPSFEPKNTKFLVKLDWNINDIHKLTVKYSSLSAESDIALNASSVPNGGGFTVTGASGTQSRLPNSRFSNSSMSYANSNYGFKNPVKTATAELNSNFGGRMSNQLLTTLTKTQSTRTFPGTVFPTIDIFDGAGKNYITAGMDPYTYNNDVINDSYSIIDNFTYYAGKHTITVGGSYEYQKVGNMFMAGSNSYYIYNTLNDFLTDQAPVYYAYTYSLIPGQSSVYSAELKIGQLGFYAQDEFNINKNLKVTYGIRADKPIYHENPLENPQITALQFPDKNGVLTSYNTGAWPEGKWLFSPRAGFRWNVLEDNSLVLRGGLGIFTGRIPFVYLTNVPTNSGMYQFGGNITNAAQLAGIKFDPNPAAYADRFPQTAGTSVPSNIVMIDPNFKFPQVFRTNLAVEKSLGNGFNVSLEALITKDINAVRMRNANLKAPTGTLTEGEFTRPRYVSTANADRYLYPNITSAIVLENTNKGFSTSYTAQISKTTSTGFFGSVAYTYSRAKEVTANPGNQASSVWNSNPNIGTSNDIEMGYSQYATPHRVVATASYKVSYAKNFASTLSLFYQGSKFGDPYSFVVSGDLNGDGNSTTDLLYIPKNINEIAFQDLDIKNAAGATLYTYTPAQQAAAFEQFINNTPYLKNRRGQYAERNGAFRPWYNRVDMRFLQDFYIQRNDMKHTLQFSVDVINLPNLLSKNWGVQQAFTVNNPLVFKSIDATGKPVYTMQTLNNQLVTQPYQDVLSTSTTWSLQLGLKYIF</sequence>
<dbReference type="EMBL" id="RXOC01000003">
    <property type="protein sequence ID" value="RXF70997.1"/>
    <property type="molecule type" value="Genomic_DNA"/>
</dbReference>
<feature type="domain" description="TonB-dependent transporter Oar-like beta-barrel" evidence="8">
    <location>
        <begin position="232"/>
        <end position="1034"/>
    </location>
</feature>
<keyword evidence="7" id="KW-0732">Signal</keyword>